<keyword evidence="3" id="KW-0716">Sensory transduction</keyword>
<keyword evidence="9" id="KW-0807">Transducer</keyword>
<dbReference type="GO" id="GO:0007165">
    <property type="term" value="P:signal transduction"/>
    <property type="evidence" value="ECO:0007669"/>
    <property type="project" value="UniProtKB-KW"/>
</dbReference>
<keyword evidence="2" id="KW-1003">Cell membrane</keyword>
<accession>A0AA49G6Q3</accession>
<sequence>MRRRILHKDMSNFVRQSIVLIALTFVITKLIMTIIRNKEFRALLDGMDADYKRYNSLTADYHPIIDGTINKTRTLERMWVCVALVTSLSYPVLATVCTIHSQLFSESPRRYMVHEVAVIFLTEEQKFDSPYFELFAIYTTYIVFVIFVGFTGYDGMFTICILSASLKIKLFAKNLEHIMDDPDIPTVRRKLAKFVRDHCDAFRLICEIQKCFDVWLIGIFLNAVLQTGMALSQVASKDKTDINTMWYLFAVATIVHIYLPCYLIADVTHNFEQLANTAYCCSWENIHDVGIRRSICMIICKAQNPVHLKALDMVTFNMELFASILQTSYSMFTLLRS</sequence>
<evidence type="ECO:0000313" key="11">
    <source>
        <dbReference type="EMBL" id="WKF54464.1"/>
    </source>
</evidence>
<proteinExistence type="evidence at transcript level"/>
<dbReference type="GO" id="GO:0004984">
    <property type="term" value="F:olfactory receptor activity"/>
    <property type="evidence" value="ECO:0007669"/>
    <property type="project" value="InterPro"/>
</dbReference>
<keyword evidence="4 10" id="KW-0812">Transmembrane</keyword>
<keyword evidence="7 10" id="KW-0472">Membrane</keyword>
<dbReference type="GO" id="GO:0005549">
    <property type="term" value="F:odorant binding"/>
    <property type="evidence" value="ECO:0007669"/>
    <property type="project" value="InterPro"/>
</dbReference>
<evidence type="ECO:0000256" key="10">
    <source>
        <dbReference type="SAM" id="Phobius"/>
    </source>
</evidence>
<name>A0AA49G6Q3_HELCH</name>
<protein>
    <submittedName>
        <fullName evidence="11">Olfactory receptor 19</fullName>
    </submittedName>
</protein>
<feature type="transmembrane region" description="Helical" evidence="10">
    <location>
        <begin position="13"/>
        <end position="32"/>
    </location>
</feature>
<evidence type="ECO:0000256" key="1">
    <source>
        <dbReference type="ARBA" id="ARBA00004651"/>
    </source>
</evidence>
<evidence type="ECO:0000256" key="5">
    <source>
        <dbReference type="ARBA" id="ARBA00022725"/>
    </source>
</evidence>
<evidence type="ECO:0000256" key="8">
    <source>
        <dbReference type="ARBA" id="ARBA00023170"/>
    </source>
</evidence>
<evidence type="ECO:0000256" key="2">
    <source>
        <dbReference type="ARBA" id="ARBA00022475"/>
    </source>
</evidence>
<comment type="subcellular location">
    <subcellularLocation>
        <location evidence="1">Cell membrane</location>
        <topology evidence="1">Multi-pass membrane protein</topology>
    </subcellularLocation>
</comment>
<dbReference type="EMBL" id="OQ629383">
    <property type="protein sequence ID" value="WKF54464.1"/>
    <property type="molecule type" value="mRNA"/>
</dbReference>
<reference evidence="11" key="1">
    <citation type="journal article" date="2023" name="Proc. Natl. Acad. Sci. U.S.A.">
        <title>Sex-linked gene traffic underlies the acquisition of sexually dimorphic UV color vision in Heliconius butterflies.</title>
        <authorList>
            <person name="Chakraborty M."/>
            <person name="Lara A.G."/>
            <person name="Dang A."/>
            <person name="McCulloch K.J."/>
            <person name="Rainbow D."/>
            <person name="Carter D."/>
            <person name="Ngo L.T."/>
            <person name="Solares E."/>
            <person name="Said I."/>
            <person name="Corbett-Detig R.B."/>
            <person name="Gilbert L.E."/>
            <person name="Emerson J.J."/>
            <person name="Briscoe A.D."/>
        </authorList>
    </citation>
    <scope>NUCLEOTIDE SEQUENCE</scope>
</reference>
<feature type="transmembrane region" description="Helical" evidence="10">
    <location>
        <begin position="212"/>
        <end position="232"/>
    </location>
</feature>
<reference evidence="11" key="2">
    <citation type="submission" date="2023-03" db="EMBL/GenBank/DDBJ databases">
        <authorList>
            <person name="Briscoe A.D."/>
        </authorList>
    </citation>
    <scope>NUCLEOTIDE SEQUENCE</scope>
</reference>
<evidence type="ECO:0000256" key="4">
    <source>
        <dbReference type="ARBA" id="ARBA00022692"/>
    </source>
</evidence>
<dbReference type="PANTHER" id="PTHR21137">
    <property type="entry name" value="ODORANT RECEPTOR"/>
    <property type="match status" value="1"/>
</dbReference>
<evidence type="ECO:0000256" key="6">
    <source>
        <dbReference type="ARBA" id="ARBA00022989"/>
    </source>
</evidence>
<evidence type="ECO:0000256" key="9">
    <source>
        <dbReference type="ARBA" id="ARBA00023224"/>
    </source>
</evidence>
<evidence type="ECO:0000256" key="3">
    <source>
        <dbReference type="ARBA" id="ARBA00022606"/>
    </source>
</evidence>
<dbReference type="Pfam" id="PF02949">
    <property type="entry name" value="7tm_6"/>
    <property type="match status" value="1"/>
</dbReference>
<dbReference type="AlphaFoldDB" id="A0AA49G6Q3"/>
<feature type="transmembrane region" description="Helical" evidence="10">
    <location>
        <begin position="135"/>
        <end position="164"/>
    </location>
</feature>
<keyword evidence="8 11" id="KW-0675">Receptor</keyword>
<dbReference type="GO" id="GO:0005886">
    <property type="term" value="C:plasma membrane"/>
    <property type="evidence" value="ECO:0007669"/>
    <property type="project" value="UniProtKB-SubCell"/>
</dbReference>
<keyword evidence="5" id="KW-0552">Olfaction</keyword>
<dbReference type="PANTHER" id="PTHR21137:SF35">
    <property type="entry name" value="ODORANT RECEPTOR 19A-RELATED"/>
    <property type="match status" value="1"/>
</dbReference>
<keyword evidence="6 10" id="KW-1133">Transmembrane helix</keyword>
<dbReference type="InterPro" id="IPR004117">
    <property type="entry name" value="7tm6_olfct_rcpt"/>
</dbReference>
<feature type="transmembrane region" description="Helical" evidence="10">
    <location>
        <begin position="244"/>
        <end position="265"/>
    </location>
</feature>
<gene>
    <name evidence="11" type="primary">OR19</name>
</gene>
<organism evidence="11">
    <name type="scientific">Heliconius charithonia charithonia</name>
    <dbReference type="NCBI Taxonomy" id="3062107"/>
    <lineage>
        <taxon>Eukaryota</taxon>
        <taxon>Metazoa</taxon>
        <taxon>Ecdysozoa</taxon>
        <taxon>Arthropoda</taxon>
        <taxon>Hexapoda</taxon>
        <taxon>Insecta</taxon>
        <taxon>Pterygota</taxon>
        <taxon>Neoptera</taxon>
        <taxon>Endopterygota</taxon>
        <taxon>Lepidoptera</taxon>
        <taxon>Glossata</taxon>
        <taxon>Ditrysia</taxon>
        <taxon>Papilionoidea</taxon>
        <taxon>Nymphalidae</taxon>
        <taxon>Heliconiinae</taxon>
        <taxon>Heliconiini</taxon>
        <taxon>Heliconius</taxon>
    </lineage>
</organism>
<evidence type="ECO:0000256" key="7">
    <source>
        <dbReference type="ARBA" id="ARBA00023136"/>
    </source>
</evidence>